<dbReference type="Gene3D" id="3.30.40.10">
    <property type="entry name" value="Zinc/RING finger domain, C3HC4 (zinc finger)"/>
    <property type="match status" value="2"/>
</dbReference>
<protein>
    <recommendedName>
        <fullName evidence="5">TRAF-type domain-containing protein</fullName>
    </recommendedName>
</protein>
<dbReference type="EMBL" id="BFEA01000003">
    <property type="protein sequence ID" value="GBG59245.1"/>
    <property type="molecule type" value="Genomic_DNA"/>
</dbReference>
<name>A0A388JNA1_CHABU</name>
<evidence type="ECO:0000256" key="1">
    <source>
        <dbReference type="ARBA" id="ARBA00022723"/>
    </source>
</evidence>
<dbReference type="InterPro" id="IPR001293">
    <property type="entry name" value="Znf_TRAF"/>
</dbReference>
<dbReference type="Pfam" id="PF02176">
    <property type="entry name" value="zf-TRAF"/>
    <property type="match status" value="1"/>
</dbReference>
<evidence type="ECO:0000259" key="5">
    <source>
        <dbReference type="Pfam" id="PF02176"/>
    </source>
</evidence>
<reference evidence="6 7" key="1">
    <citation type="journal article" date="2018" name="Cell">
        <title>The Chara Genome: Secondary Complexity and Implications for Plant Terrestrialization.</title>
        <authorList>
            <person name="Nishiyama T."/>
            <person name="Sakayama H."/>
            <person name="Vries J.D."/>
            <person name="Buschmann H."/>
            <person name="Saint-Marcoux D."/>
            <person name="Ullrich K.K."/>
            <person name="Haas F.B."/>
            <person name="Vanderstraeten L."/>
            <person name="Becker D."/>
            <person name="Lang D."/>
            <person name="Vosolsobe S."/>
            <person name="Rombauts S."/>
            <person name="Wilhelmsson P.K.I."/>
            <person name="Janitza P."/>
            <person name="Kern R."/>
            <person name="Heyl A."/>
            <person name="Rumpler F."/>
            <person name="Villalobos L.I.A.C."/>
            <person name="Clay J.M."/>
            <person name="Skokan R."/>
            <person name="Toyoda A."/>
            <person name="Suzuki Y."/>
            <person name="Kagoshima H."/>
            <person name="Schijlen E."/>
            <person name="Tajeshwar N."/>
            <person name="Catarino B."/>
            <person name="Hetherington A.J."/>
            <person name="Saltykova A."/>
            <person name="Bonnot C."/>
            <person name="Breuninger H."/>
            <person name="Symeonidi A."/>
            <person name="Radhakrishnan G.V."/>
            <person name="Van Nieuwerburgh F."/>
            <person name="Deforce D."/>
            <person name="Chang C."/>
            <person name="Karol K.G."/>
            <person name="Hedrich R."/>
            <person name="Ulvskov P."/>
            <person name="Glockner G."/>
            <person name="Delwiche C.F."/>
            <person name="Petrasek J."/>
            <person name="Van de Peer Y."/>
            <person name="Friml J."/>
            <person name="Beilby M."/>
            <person name="Dolan L."/>
            <person name="Kohara Y."/>
            <person name="Sugano S."/>
            <person name="Fujiyama A."/>
            <person name="Delaux P.-M."/>
            <person name="Quint M."/>
            <person name="TheiBen G."/>
            <person name="Hagemann M."/>
            <person name="Harholt J."/>
            <person name="Dunand C."/>
            <person name="Zachgo S."/>
            <person name="Langdale J."/>
            <person name="Maumus F."/>
            <person name="Straeten D.V.D."/>
            <person name="Gould S.B."/>
            <person name="Rensing S.A."/>
        </authorList>
    </citation>
    <scope>NUCLEOTIDE SEQUENCE [LARGE SCALE GENOMIC DNA]</scope>
    <source>
        <strain evidence="6 7">S276</strain>
    </source>
</reference>
<feature type="domain" description="TRAF-type" evidence="5">
    <location>
        <begin position="105"/>
        <end position="148"/>
    </location>
</feature>
<comment type="caution">
    <text evidence="6">The sequence shown here is derived from an EMBL/GenBank/DDBJ whole genome shotgun (WGS) entry which is preliminary data.</text>
</comment>
<dbReference type="PROSITE" id="PS00518">
    <property type="entry name" value="ZF_RING_1"/>
    <property type="match status" value="1"/>
</dbReference>
<sequence length="449" mass="49435">MLDATTVNPCNHTLCGSCIQSKVMSKKPKYRLCPLYRCRRRCAERQSSSPATEKRNFLLGLRVRCPFSLTYDVCSNQFVPPTALQQPAAGLLNQDQQDDLVQPQFCSKQMALNDLEGHVRTCDYRPVECSFQQKGCQTTVLSRSRASHEISCRFNLNSTRLCENSGSRLGAHESMDSHPANECLQPCRFQKDGCKVSVPFVNLEIHERCCCFNANTELCEKCGSRIGANDSMEGHRANNCLRPCPFNASGCRHRRDYGDLEEHVATCPFRNILPAKIANGVVDGGPDRNASGTTKPDPNGPGSDGAGSSRPPDVGAGSNPSHADKSPDSPHNSVARKHSPEASPPHQLSSPKYTCCLAEKAEEKDIGRWCGPWKSRGSAHLRRCKTENSTRVPYVDSSPDDGRRSGCAEYRIECPCCKVEVLKSFCGGPVVRTTSWSNGRRSSARQECK</sequence>
<dbReference type="OrthoDB" id="10069248at2759"/>
<evidence type="ECO:0000313" key="6">
    <source>
        <dbReference type="EMBL" id="GBG59245.1"/>
    </source>
</evidence>
<dbReference type="SUPFAM" id="SSF49599">
    <property type="entry name" value="TRAF domain-like"/>
    <property type="match status" value="2"/>
</dbReference>
<keyword evidence="1" id="KW-0479">Metal-binding</keyword>
<keyword evidence="2" id="KW-0863">Zinc-finger</keyword>
<evidence type="ECO:0000256" key="3">
    <source>
        <dbReference type="ARBA" id="ARBA00022833"/>
    </source>
</evidence>
<dbReference type="Gramene" id="GBG59245">
    <property type="protein sequence ID" value="GBG59245"/>
    <property type="gene ID" value="CBR_g32261"/>
</dbReference>
<feature type="region of interest" description="Disordered" evidence="4">
    <location>
        <begin position="280"/>
        <end position="349"/>
    </location>
</feature>
<dbReference type="GO" id="GO:0008270">
    <property type="term" value="F:zinc ion binding"/>
    <property type="evidence" value="ECO:0007669"/>
    <property type="project" value="UniProtKB-KW"/>
</dbReference>
<gene>
    <name evidence="6" type="ORF">CBR_g32261</name>
</gene>
<accession>A0A388JNA1</accession>
<keyword evidence="3" id="KW-0862">Zinc</keyword>
<organism evidence="6 7">
    <name type="scientific">Chara braunii</name>
    <name type="common">Braun's stonewort</name>
    <dbReference type="NCBI Taxonomy" id="69332"/>
    <lineage>
        <taxon>Eukaryota</taxon>
        <taxon>Viridiplantae</taxon>
        <taxon>Streptophyta</taxon>
        <taxon>Charophyceae</taxon>
        <taxon>Charales</taxon>
        <taxon>Characeae</taxon>
        <taxon>Chara</taxon>
    </lineage>
</organism>
<evidence type="ECO:0000256" key="2">
    <source>
        <dbReference type="ARBA" id="ARBA00022771"/>
    </source>
</evidence>
<keyword evidence="7" id="KW-1185">Reference proteome</keyword>
<proteinExistence type="predicted"/>
<dbReference type="InterPro" id="IPR013083">
    <property type="entry name" value="Znf_RING/FYVE/PHD"/>
</dbReference>
<evidence type="ECO:0000256" key="4">
    <source>
        <dbReference type="SAM" id="MobiDB-lite"/>
    </source>
</evidence>
<evidence type="ECO:0000313" key="7">
    <source>
        <dbReference type="Proteomes" id="UP000265515"/>
    </source>
</evidence>
<dbReference type="InterPro" id="IPR017907">
    <property type="entry name" value="Znf_RING_CS"/>
</dbReference>
<dbReference type="Proteomes" id="UP000265515">
    <property type="component" value="Unassembled WGS sequence"/>
</dbReference>
<dbReference type="AlphaFoldDB" id="A0A388JNA1"/>